<sequence>MRDRTLQLDLPDKVNWSFGTRCKYLNRNKDRSVAPSLRTFCKRSASRVGRITALNDSFEK</sequence>
<dbReference type="AlphaFoldDB" id="M3GRD0"/>
<protein>
    <submittedName>
        <fullName evidence="1">Uncharacterized protein</fullName>
    </submittedName>
</protein>
<evidence type="ECO:0000313" key="2">
    <source>
        <dbReference type="Proteomes" id="UP000011770"/>
    </source>
</evidence>
<dbReference type="EMBL" id="AHOR02000083">
    <property type="protein sequence ID" value="EMF79471.1"/>
    <property type="molecule type" value="Genomic_DNA"/>
</dbReference>
<name>M3GRD0_9LEPT</name>
<accession>M3GRD0</accession>
<organism evidence="1 2">
    <name type="scientific">Leptospira weilii serovar Topaz str. LT2116</name>
    <dbReference type="NCBI Taxonomy" id="1088540"/>
    <lineage>
        <taxon>Bacteria</taxon>
        <taxon>Pseudomonadati</taxon>
        <taxon>Spirochaetota</taxon>
        <taxon>Spirochaetia</taxon>
        <taxon>Leptospirales</taxon>
        <taxon>Leptospiraceae</taxon>
        <taxon>Leptospira</taxon>
    </lineage>
</organism>
<proteinExistence type="predicted"/>
<dbReference type="Proteomes" id="UP000011770">
    <property type="component" value="Unassembled WGS sequence"/>
</dbReference>
<comment type="caution">
    <text evidence="1">The sequence shown here is derived from an EMBL/GenBank/DDBJ whole genome shotgun (WGS) entry which is preliminary data.</text>
</comment>
<reference evidence="1 2" key="1">
    <citation type="submission" date="2013-01" db="EMBL/GenBank/DDBJ databases">
        <authorList>
            <person name="Harkins D.M."/>
            <person name="Durkin A.S."/>
            <person name="Brinkac L.M."/>
            <person name="Haft D.H."/>
            <person name="Selengut J.D."/>
            <person name="Sanka R."/>
            <person name="DePew J."/>
            <person name="Purushe J."/>
            <person name="Tulsiani S.M."/>
            <person name="Graham G.C."/>
            <person name="Burns M.-A."/>
            <person name="Dohnt M.F."/>
            <person name="Smythe L.D."/>
            <person name="McKay D.B."/>
            <person name="Craig S.B."/>
            <person name="Vinetz J.M."/>
            <person name="Sutton G.G."/>
            <person name="Nierman W.C."/>
            <person name="Fouts D.E."/>
        </authorList>
    </citation>
    <scope>NUCLEOTIDE SEQUENCE [LARGE SCALE GENOMIC DNA]</scope>
    <source>
        <strain evidence="1 2">LT2116</strain>
    </source>
</reference>
<evidence type="ECO:0000313" key="1">
    <source>
        <dbReference type="EMBL" id="EMF79471.1"/>
    </source>
</evidence>
<gene>
    <name evidence="1" type="ORF">LEP1GSC188_0040</name>
</gene>